<sequence length="354" mass="41882">MTTIFPLLKVTDVVFDEILIHLELNEIFNLSLCSPKTRDIVRCHMKKSIRYPLYLDTKENDVMKFGFIGEKGKHVPMMSVRQSKNNFMRNYSKNMQKIIEKFLSNERQSEIVSMKGYEEKKVKISKYDDHYALISNNDREWMDGCILVLVHITDLFRNTIDTLYCNNPYTMKFKYNAPLRMTYAGGEEFIGYWDLVEYEQEKSTKTGGLQLRTRLPKGYDFTLIRDYEYIRIERAHFARSGDVLKVAKKSREVIFDESGLLSNSLNKIFNYWLEHRIDGLKFLSIRMKSYKELSVFREIEHRISDTTEEVNYKSYTGEMYRLSPGKRLRRDDGVTALFSYDPNTRILNFGVLLD</sequence>
<dbReference type="PANTHER" id="PTHR21503">
    <property type="entry name" value="F-BOX-CONTAINING HYPOTHETICAL PROTEIN C.ELEGANS"/>
    <property type="match status" value="1"/>
</dbReference>
<evidence type="ECO:0000259" key="1">
    <source>
        <dbReference type="Pfam" id="PF00646"/>
    </source>
</evidence>
<evidence type="ECO:0000313" key="2">
    <source>
        <dbReference type="Proteomes" id="UP000095282"/>
    </source>
</evidence>
<protein>
    <submittedName>
        <fullName evidence="3">F-box domain-containing protein</fullName>
    </submittedName>
</protein>
<name>A0A1I7TPH9_9PELO</name>
<dbReference type="PANTHER" id="PTHR21503:SF8">
    <property type="entry name" value="F-BOX ASSOCIATED DOMAIN-CONTAINING PROTEIN-RELATED"/>
    <property type="match status" value="1"/>
</dbReference>
<dbReference type="AlphaFoldDB" id="A0A1I7TPH9"/>
<reference evidence="3" key="1">
    <citation type="submission" date="2016-11" db="UniProtKB">
        <authorList>
            <consortium name="WormBaseParasite"/>
        </authorList>
    </citation>
    <scope>IDENTIFICATION</scope>
</reference>
<organism evidence="2 3">
    <name type="scientific">Caenorhabditis tropicalis</name>
    <dbReference type="NCBI Taxonomy" id="1561998"/>
    <lineage>
        <taxon>Eukaryota</taxon>
        <taxon>Metazoa</taxon>
        <taxon>Ecdysozoa</taxon>
        <taxon>Nematoda</taxon>
        <taxon>Chromadorea</taxon>
        <taxon>Rhabditida</taxon>
        <taxon>Rhabditina</taxon>
        <taxon>Rhabditomorpha</taxon>
        <taxon>Rhabditoidea</taxon>
        <taxon>Rhabditidae</taxon>
        <taxon>Peloderinae</taxon>
        <taxon>Caenorhabditis</taxon>
    </lineage>
</organism>
<dbReference type="Proteomes" id="UP000095282">
    <property type="component" value="Unplaced"/>
</dbReference>
<accession>A0A1I7TPH9</accession>
<proteinExistence type="predicted"/>
<feature type="domain" description="F-box" evidence="1">
    <location>
        <begin position="12"/>
        <end position="42"/>
    </location>
</feature>
<dbReference type="Pfam" id="PF00646">
    <property type="entry name" value="F-box"/>
    <property type="match status" value="1"/>
</dbReference>
<dbReference type="InterPro" id="IPR001810">
    <property type="entry name" value="F-box_dom"/>
</dbReference>
<keyword evidence="2" id="KW-1185">Reference proteome</keyword>
<dbReference type="WBParaSite" id="Csp11.Scaffold629.g10484.t1">
    <property type="protein sequence ID" value="Csp11.Scaffold629.g10484.t1"/>
    <property type="gene ID" value="Csp11.Scaffold629.g10484"/>
</dbReference>
<evidence type="ECO:0000313" key="3">
    <source>
        <dbReference type="WBParaSite" id="Csp11.Scaffold629.g10484.t1"/>
    </source>
</evidence>